<dbReference type="AlphaFoldDB" id="A0A8B9M9A0"/>
<accession>A0A8B9M9A0</accession>
<proteinExistence type="predicted"/>
<evidence type="ECO:0000313" key="2">
    <source>
        <dbReference type="Ensembl" id="ENSANIP00000004499.1"/>
    </source>
</evidence>
<evidence type="ECO:0000256" key="1">
    <source>
        <dbReference type="SAM" id="MobiDB-lite"/>
    </source>
</evidence>
<reference evidence="2" key="1">
    <citation type="submission" date="2025-08" db="UniProtKB">
        <authorList>
            <consortium name="Ensembl"/>
        </authorList>
    </citation>
    <scope>IDENTIFICATION</scope>
</reference>
<reference evidence="2" key="2">
    <citation type="submission" date="2025-09" db="UniProtKB">
        <authorList>
            <consortium name="Ensembl"/>
        </authorList>
    </citation>
    <scope>IDENTIFICATION</scope>
</reference>
<feature type="region of interest" description="Disordered" evidence="1">
    <location>
        <begin position="1"/>
        <end position="20"/>
    </location>
</feature>
<name>A0A8B9M9A0_9AVES</name>
<keyword evidence="3" id="KW-1185">Reference proteome</keyword>
<dbReference type="Ensembl" id="ENSANIT00000004642.1">
    <property type="protein sequence ID" value="ENSANIP00000004499.1"/>
    <property type="gene ID" value="ENSANIG00000003053.1"/>
</dbReference>
<organism evidence="2 3">
    <name type="scientific">Accipiter nisus</name>
    <name type="common">Eurasian sparrowhawk</name>
    <dbReference type="NCBI Taxonomy" id="211598"/>
    <lineage>
        <taxon>Eukaryota</taxon>
        <taxon>Metazoa</taxon>
        <taxon>Chordata</taxon>
        <taxon>Craniata</taxon>
        <taxon>Vertebrata</taxon>
        <taxon>Euteleostomi</taxon>
        <taxon>Archelosauria</taxon>
        <taxon>Archosauria</taxon>
        <taxon>Dinosauria</taxon>
        <taxon>Saurischia</taxon>
        <taxon>Theropoda</taxon>
        <taxon>Coelurosauria</taxon>
        <taxon>Aves</taxon>
        <taxon>Neognathae</taxon>
        <taxon>Neoaves</taxon>
        <taxon>Telluraves</taxon>
        <taxon>Accipitrimorphae</taxon>
        <taxon>Accipitriformes</taxon>
        <taxon>Accipitridae</taxon>
        <taxon>Accipitrinae</taxon>
        <taxon>Accipiter</taxon>
    </lineage>
</organism>
<evidence type="ECO:0000313" key="3">
    <source>
        <dbReference type="Proteomes" id="UP000694541"/>
    </source>
</evidence>
<sequence>SSSPVTARTRSPSAASRYSGCPPMRPGCLRGRVRVVSPTPGFPRLQLSEPQGSPGFLLFLCRLLSPMLRTYTRAVAFLDRPSWPQPGRNPPGWATASPTALVPPWLGFWRN</sequence>
<feature type="compositionally biased region" description="Polar residues" evidence="1">
    <location>
        <begin position="1"/>
        <end position="16"/>
    </location>
</feature>
<protein>
    <submittedName>
        <fullName evidence="2">Uncharacterized protein</fullName>
    </submittedName>
</protein>
<dbReference type="Proteomes" id="UP000694541">
    <property type="component" value="Unplaced"/>
</dbReference>